<accession>A0ABS8DIF3</accession>
<keyword evidence="3" id="KW-0472">Membrane</keyword>
<evidence type="ECO:0000313" key="7">
    <source>
        <dbReference type="Proteomes" id="UP001299546"/>
    </source>
</evidence>
<feature type="region of interest" description="Disordered" evidence="2">
    <location>
        <begin position="197"/>
        <end position="269"/>
    </location>
</feature>
<protein>
    <submittedName>
        <fullName evidence="6">MucBP domain-containing protein</fullName>
    </submittedName>
</protein>
<gene>
    <name evidence="6" type="ORF">LIZ65_13095</name>
</gene>
<dbReference type="RefSeq" id="WP_066738554.1">
    <property type="nucleotide sequence ID" value="NZ_JAJCIQ010000009.1"/>
</dbReference>
<feature type="compositionally biased region" description="Low complexity" evidence="2">
    <location>
        <begin position="218"/>
        <end position="228"/>
    </location>
</feature>
<organism evidence="6 7">
    <name type="scientific">Bariatricus massiliensis</name>
    <dbReference type="NCBI Taxonomy" id="1745713"/>
    <lineage>
        <taxon>Bacteria</taxon>
        <taxon>Bacillati</taxon>
        <taxon>Bacillota</taxon>
        <taxon>Clostridia</taxon>
        <taxon>Lachnospirales</taxon>
        <taxon>Lachnospiraceae</taxon>
        <taxon>Bariatricus</taxon>
    </lineage>
</organism>
<dbReference type="Pfam" id="PF06458">
    <property type="entry name" value="MucBP"/>
    <property type="match status" value="1"/>
</dbReference>
<dbReference type="EMBL" id="JAJCIS010000009">
    <property type="protein sequence ID" value="MCB7388221.1"/>
    <property type="molecule type" value="Genomic_DNA"/>
</dbReference>
<keyword evidence="4" id="KW-0732">Signal</keyword>
<dbReference type="Gene3D" id="3.10.20.320">
    <property type="entry name" value="Putative peptidoglycan bound protein (lpxtg motif)"/>
    <property type="match status" value="1"/>
</dbReference>
<keyword evidence="3" id="KW-1133">Transmembrane helix</keyword>
<keyword evidence="1" id="KW-0677">Repeat</keyword>
<dbReference type="InterPro" id="IPR009459">
    <property type="entry name" value="MucBP_dom"/>
</dbReference>
<feature type="signal peptide" evidence="4">
    <location>
        <begin position="1"/>
        <end position="27"/>
    </location>
</feature>
<keyword evidence="3" id="KW-0812">Transmembrane</keyword>
<feature type="compositionally biased region" description="Gly residues" evidence="2">
    <location>
        <begin position="205"/>
        <end position="217"/>
    </location>
</feature>
<evidence type="ECO:0000259" key="5">
    <source>
        <dbReference type="Pfam" id="PF06458"/>
    </source>
</evidence>
<evidence type="ECO:0000256" key="4">
    <source>
        <dbReference type="SAM" id="SignalP"/>
    </source>
</evidence>
<evidence type="ECO:0000256" key="2">
    <source>
        <dbReference type="SAM" id="MobiDB-lite"/>
    </source>
</evidence>
<evidence type="ECO:0000313" key="6">
    <source>
        <dbReference type="EMBL" id="MCB7388221.1"/>
    </source>
</evidence>
<proteinExistence type="predicted"/>
<dbReference type="Proteomes" id="UP001299546">
    <property type="component" value="Unassembled WGS sequence"/>
</dbReference>
<feature type="domain" description="MucBP" evidence="5">
    <location>
        <begin position="119"/>
        <end position="194"/>
    </location>
</feature>
<feature type="transmembrane region" description="Helical" evidence="3">
    <location>
        <begin position="274"/>
        <end position="295"/>
    </location>
</feature>
<feature type="chain" id="PRO_5046898993" evidence="4">
    <location>
        <begin position="28"/>
        <end position="300"/>
    </location>
</feature>
<comment type="caution">
    <text evidence="6">The sequence shown here is derived from an EMBL/GenBank/DDBJ whole genome shotgun (WGS) entry which is preliminary data.</text>
</comment>
<name>A0ABS8DIF3_9FIRM</name>
<evidence type="ECO:0000256" key="1">
    <source>
        <dbReference type="ARBA" id="ARBA00022737"/>
    </source>
</evidence>
<sequence>MKRWKKMLVSILIVCLFSALSFTNALAADEYGYTLTISAGNKGTINGADKEVLTDIRKGSGINLSIDNVQVTDSKYYVKGFRRSGRDNEEALAVVSFKITEDADYVVAYGVKGNMVAYTVNYLDADGNTLAPSSTFYGNVGDKPVVAYQYIENYVPQALALTKTLSANEAENVFDFMYTPGESGTVIETTTTVTTVVGTPATTGGTAGTAGGTGAAGEAGTTEGTGETPETEGGGTVENPDEQTPQGLVDLDDEDTPTSNIDASEKETSRKAPIAAGIAIIVLSLAALTALVVYLKKRAK</sequence>
<keyword evidence="7" id="KW-1185">Reference proteome</keyword>
<reference evidence="6 7" key="1">
    <citation type="submission" date="2021-10" db="EMBL/GenBank/DDBJ databases">
        <title>Collection of gut derived symbiotic bacterial strains cultured from healthy donors.</title>
        <authorList>
            <person name="Lin H."/>
            <person name="Littmann E."/>
            <person name="Kohout C."/>
            <person name="Pamer E.G."/>
        </authorList>
    </citation>
    <scope>NUCLEOTIDE SEQUENCE [LARGE SCALE GENOMIC DNA]</scope>
    <source>
        <strain evidence="6 7">DFI.1.165</strain>
    </source>
</reference>
<evidence type="ECO:0000256" key="3">
    <source>
        <dbReference type="SAM" id="Phobius"/>
    </source>
</evidence>